<name>A0AC60P1U8_IXOPE</name>
<organism evidence="1 2">
    <name type="scientific">Ixodes persulcatus</name>
    <name type="common">Taiga tick</name>
    <dbReference type="NCBI Taxonomy" id="34615"/>
    <lineage>
        <taxon>Eukaryota</taxon>
        <taxon>Metazoa</taxon>
        <taxon>Ecdysozoa</taxon>
        <taxon>Arthropoda</taxon>
        <taxon>Chelicerata</taxon>
        <taxon>Arachnida</taxon>
        <taxon>Acari</taxon>
        <taxon>Parasitiformes</taxon>
        <taxon>Ixodida</taxon>
        <taxon>Ixodoidea</taxon>
        <taxon>Ixodidae</taxon>
        <taxon>Ixodinae</taxon>
        <taxon>Ixodes</taxon>
    </lineage>
</organism>
<dbReference type="EMBL" id="JABSTQ010011276">
    <property type="protein sequence ID" value="KAG0413292.1"/>
    <property type="molecule type" value="Genomic_DNA"/>
</dbReference>
<sequence length="235" mass="26452">MSMDYTCQPTTASIQAPRCSVPLASLDVYEEDAMEALQRMNPSQQARPDGVQPAFLKMNIRNFLNWMTSFLLGHTQRVVFSVERSGNADIMLGIPQNSVLVPSFFNIFINDVTRTLRCTSLPYADSMAIRHPLGNQQLQKDLNDVVSWSDKNRHPLNNAKCTAMQISTSGQHRLTLPGFNLGGMKISRASSTRLIGVSLDFRFSFSIHIAEVASRARRILGFVTYLTQEEQEQRH</sequence>
<evidence type="ECO:0000313" key="1">
    <source>
        <dbReference type="EMBL" id="KAG0413292.1"/>
    </source>
</evidence>
<evidence type="ECO:0000313" key="2">
    <source>
        <dbReference type="Proteomes" id="UP000805193"/>
    </source>
</evidence>
<comment type="caution">
    <text evidence="1">The sequence shown here is derived from an EMBL/GenBank/DDBJ whole genome shotgun (WGS) entry which is preliminary data.</text>
</comment>
<protein>
    <submittedName>
        <fullName evidence="1">Uncharacterized protein</fullName>
    </submittedName>
</protein>
<keyword evidence="2" id="KW-1185">Reference proteome</keyword>
<reference evidence="1 2" key="1">
    <citation type="journal article" date="2020" name="Cell">
        <title>Large-Scale Comparative Analyses of Tick Genomes Elucidate Their Genetic Diversity and Vector Capacities.</title>
        <authorList>
            <consortium name="Tick Genome and Microbiome Consortium (TIGMIC)"/>
            <person name="Jia N."/>
            <person name="Wang J."/>
            <person name="Shi W."/>
            <person name="Du L."/>
            <person name="Sun Y."/>
            <person name="Zhan W."/>
            <person name="Jiang J.F."/>
            <person name="Wang Q."/>
            <person name="Zhang B."/>
            <person name="Ji P."/>
            <person name="Bell-Sakyi L."/>
            <person name="Cui X.M."/>
            <person name="Yuan T.T."/>
            <person name="Jiang B.G."/>
            <person name="Yang W.F."/>
            <person name="Lam T.T."/>
            <person name="Chang Q.C."/>
            <person name="Ding S.J."/>
            <person name="Wang X.J."/>
            <person name="Zhu J.G."/>
            <person name="Ruan X.D."/>
            <person name="Zhao L."/>
            <person name="Wei J.T."/>
            <person name="Ye R.Z."/>
            <person name="Que T.C."/>
            <person name="Du C.H."/>
            <person name="Zhou Y.H."/>
            <person name="Cheng J.X."/>
            <person name="Dai P.F."/>
            <person name="Guo W.B."/>
            <person name="Han X.H."/>
            <person name="Huang E.J."/>
            <person name="Li L.F."/>
            <person name="Wei W."/>
            <person name="Gao Y.C."/>
            <person name="Liu J.Z."/>
            <person name="Shao H.Z."/>
            <person name="Wang X."/>
            <person name="Wang C.C."/>
            <person name="Yang T.C."/>
            <person name="Huo Q.B."/>
            <person name="Li W."/>
            <person name="Chen H.Y."/>
            <person name="Chen S.E."/>
            <person name="Zhou L.G."/>
            <person name="Ni X.B."/>
            <person name="Tian J.H."/>
            <person name="Sheng Y."/>
            <person name="Liu T."/>
            <person name="Pan Y.S."/>
            <person name="Xia L.Y."/>
            <person name="Li J."/>
            <person name="Zhao F."/>
            <person name="Cao W.C."/>
        </authorList>
    </citation>
    <scope>NUCLEOTIDE SEQUENCE [LARGE SCALE GENOMIC DNA]</scope>
    <source>
        <strain evidence="1">Iper-2018</strain>
    </source>
</reference>
<proteinExistence type="predicted"/>
<accession>A0AC60P1U8</accession>
<dbReference type="Proteomes" id="UP000805193">
    <property type="component" value="Unassembled WGS sequence"/>
</dbReference>
<gene>
    <name evidence="1" type="ORF">HPB47_009571</name>
</gene>